<dbReference type="Gene3D" id="3.40.50.150">
    <property type="entry name" value="Vaccinia Virus protein VP39"/>
    <property type="match status" value="1"/>
</dbReference>
<dbReference type="InterPro" id="IPR029063">
    <property type="entry name" value="SAM-dependent_MTases_sf"/>
</dbReference>
<dbReference type="GeneID" id="62161773"/>
<name>A0A9P6I5E7_9PEZI</name>
<dbReference type="Pfam" id="PF00144">
    <property type="entry name" value="Beta-lactamase"/>
    <property type="match status" value="1"/>
</dbReference>
<feature type="domain" description="Beta-lactamase-related" evidence="4">
    <location>
        <begin position="4"/>
        <end position="364"/>
    </location>
</feature>
<dbReference type="Proteomes" id="UP000781932">
    <property type="component" value="Unassembled WGS sequence"/>
</dbReference>
<evidence type="ECO:0000256" key="2">
    <source>
        <dbReference type="ARBA" id="ARBA00022801"/>
    </source>
</evidence>
<dbReference type="RefSeq" id="XP_038746035.1">
    <property type="nucleotide sequence ID" value="XM_038888699.1"/>
</dbReference>
<keyword evidence="6" id="KW-1185">Reference proteome</keyword>
<organism evidence="5 6">
    <name type="scientific">Colletotrichum karsti</name>
    <dbReference type="NCBI Taxonomy" id="1095194"/>
    <lineage>
        <taxon>Eukaryota</taxon>
        <taxon>Fungi</taxon>
        <taxon>Dikarya</taxon>
        <taxon>Ascomycota</taxon>
        <taxon>Pezizomycotina</taxon>
        <taxon>Sordariomycetes</taxon>
        <taxon>Hypocreomycetidae</taxon>
        <taxon>Glomerellales</taxon>
        <taxon>Glomerellaceae</taxon>
        <taxon>Colletotrichum</taxon>
        <taxon>Colletotrichum boninense species complex</taxon>
    </lineage>
</organism>
<feature type="region of interest" description="Disordered" evidence="3">
    <location>
        <begin position="384"/>
        <end position="416"/>
    </location>
</feature>
<comment type="caution">
    <text evidence="5">The sequence shown here is derived from an EMBL/GenBank/DDBJ whole genome shotgun (WGS) entry which is preliminary data.</text>
</comment>
<evidence type="ECO:0000313" key="5">
    <source>
        <dbReference type="EMBL" id="KAF9876574.1"/>
    </source>
</evidence>
<dbReference type="AlphaFoldDB" id="A0A9P6I5E7"/>
<dbReference type="GO" id="GO:0016787">
    <property type="term" value="F:hydrolase activity"/>
    <property type="evidence" value="ECO:0007669"/>
    <property type="project" value="UniProtKB-KW"/>
</dbReference>
<sequence length="729" mass="81386">MPSFEEIIDAAVRNADIPGVMLYARDKSGDFQYSHIFGNNLKTNQPLAADDILTLASVTKLLTTIAALQLAERGLLTLDGDVSKHLPALAQKPVLTGFDDSGKPIEVPRRNPITLRHLLTHSAGNSYDFLDGSTREWQDYHGMKPTRGATVEERFPYPLIYEPGESWAYSSSSDWLGRVIEEVSGKSLEAYMRENVWNPIGATSFTFDVEKVRPRLWGMNTRDRKTGKIVLHRGRELNDKVTGCLGGQGVYGSAPDVMKVLESLLLDDGKLLSPSTTAEMFKPQLSQKAKKSLLEAMETPEWAVGHFPVTGEYDWGLGGLLVDGEKHPNRRYGTLMWSGASNVFWWVDRQTGLCGFFATQMLPAAEEGVRPFIKAFEDEIKAMATPQEETRSSPPAAPAAPAEQDENPATGIIAPDDSEVDSAVNVSIRDSLTSIRSSVLKFEDDNGRLYHSQSRGKYYFPHDNVEQDRLDLQHELFIRTLQGQLCTCPKVAGAKRVLDLGTGTGIWALEYAECNPGAEVIGVDISPVQPDFMPPNCSFEIDDIEKPWTWSKKFDFIFSRTLSGSILNPVQLVDSIYNQLEPGGWFEAQDVCMEARSDDNSIPNESFLSQWAVEVVDAMDKIGRTLRLPTMWKQLLIDRGFTDVRETIYKWPTNTWPRHRVMKDIGGWGLANLDTFLETAALGTLTNIKGWSKEEVTVLCAKARKEMRDPTIHVWWPVYVVSGRKPATA</sequence>
<reference evidence="5" key="2">
    <citation type="submission" date="2020-11" db="EMBL/GenBank/DDBJ databases">
        <title>Whole genome sequencing of Colletotrichum sp.</title>
        <authorList>
            <person name="Li H."/>
        </authorList>
    </citation>
    <scope>NUCLEOTIDE SEQUENCE</scope>
    <source>
        <strain evidence="5">CkLH20</strain>
    </source>
</reference>
<keyword evidence="2" id="KW-0378">Hydrolase</keyword>
<evidence type="ECO:0000256" key="3">
    <source>
        <dbReference type="SAM" id="MobiDB-lite"/>
    </source>
</evidence>
<evidence type="ECO:0000313" key="6">
    <source>
        <dbReference type="Proteomes" id="UP000781932"/>
    </source>
</evidence>
<dbReference type="SUPFAM" id="SSF56601">
    <property type="entry name" value="beta-lactamase/transpeptidase-like"/>
    <property type="match status" value="1"/>
</dbReference>
<dbReference type="InterPro" id="IPR001466">
    <property type="entry name" value="Beta-lactam-related"/>
</dbReference>
<dbReference type="InterPro" id="IPR012338">
    <property type="entry name" value="Beta-lactam/transpept-like"/>
</dbReference>
<dbReference type="PANTHER" id="PTHR43283">
    <property type="entry name" value="BETA-LACTAMASE-RELATED"/>
    <property type="match status" value="1"/>
</dbReference>
<proteinExistence type="inferred from homology"/>
<dbReference type="Gene3D" id="3.40.710.10">
    <property type="entry name" value="DD-peptidase/beta-lactamase superfamily"/>
    <property type="match status" value="1"/>
</dbReference>
<dbReference type="OrthoDB" id="428260at2759"/>
<comment type="similarity">
    <text evidence="1">Belongs to the class-A beta-lactamase family.</text>
</comment>
<dbReference type="PANTHER" id="PTHR43283:SF17">
    <property type="entry name" value="(LOVD), PUTATIVE (AFU_ORTHOLOGUE AFUA_5G00920)-RELATED"/>
    <property type="match status" value="1"/>
</dbReference>
<evidence type="ECO:0000259" key="4">
    <source>
        <dbReference type="Pfam" id="PF00144"/>
    </source>
</evidence>
<dbReference type="EMBL" id="JAATWM020000017">
    <property type="protein sequence ID" value="KAF9876574.1"/>
    <property type="molecule type" value="Genomic_DNA"/>
</dbReference>
<gene>
    <name evidence="5" type="ORF">CkaCkLH20_05982</name>
</gene>
<accession>A0A9P6I5E7</accession>
<evidence type="ECO:0000256" key="1">
    <source>
        <dbReference type="ARBA" id="ARBA00009009"/>
    </source>
</evidence>
<dbReference type="CDD" id="cd02440">
    <property type="entry name" value="AdoMet_MTases"/>
    <property type="match status" value="1"/>
</dbReference>
<reference evidence="5" key="1">
    <citation type="submission" date="2020-03" db="EMBL/GenBank/DDBJ databases">
        <authorList>
            <person name="He L."/>
        </authorList>
    </citation>
    <scope>NUCLEOTIDE SEQUENCE</scope>
    <source>
        <strain evidence="5">CkLH20</strain>
    </source>
</reference>
<protein>
    <submittedName>
        <fullName evidence="5">Beta-lactamase family protein</fullName>
    </submittedName>
</protein>
<dbReference type="Pfam" id="PF13489">
    <property type="entry name" value="Methyltransf_23"/>
    <property type="match status" value="1"/>
</dbReference>
<dbReference type="InterPro" id="IPR050789">
    <property type="entry name" value="Diverse_Enzym_Activities"/>
</dbReference>
<dbReference type="SUPFAM" id="SSF53335">
    <property type="entry name" value="S-adenosyl-L-methionine-dependent methyltransferases"/>
    <property type="match status" value="1"/>
</dbReference>